<dbReference type="Gene3D" id="1.10.1760.20">
    <property type="match status" value="1"/>
</dbReference>
<name>A0A9Q9FFW6_9FIRM</name>
<evidence type="ECO:0000313" key="9">
    <source>
        <dbReference type="EMBL" id="UUF09057.1"/>
    </source>
</evidence>
<evidence type="ECO:0000313" key="10">
    <source>
        <dbReference type="Proteomes" id="UP001058072"/>
    </source>
</evidence>
<keyword evidence="4" id="KW-1003">Cell membrane</keyword>
<dbReference type="GO" id="GO:0005886">
    <property type="term" value="C:plasma membrane"/>
    <property type="evidence" value="ECO:0007669"/>
    <property type="project" value="UniProtKB-SubCell"/>
</dbReference>
<dbReference type="InterPro" id="IPR025720">
    <property type="entry name" value="RibU"/>
</dbReference>
<organism evidence="9 10">
    <name type="scientific">Turicibacter bilis</name>
    <dbReference type="NCBI Taxonomy" id="2735723"/>
    <lineage>
        <taxon>Bacteria</taxon>
        <taxon>Bacillati</taxon>
        <taxon>Bacillota</taxon>
        <taxon>Erysipelotrichia</taxon>
        <taxon>Erysipelotrichales</taxon>
        <taxon>Turicibacteraceae</taxon>
        <taxon>Turicibacter</taxon>
    </lineage>
</organism>
<dbReference type="RefSeq" id="WP_212724423.1">
    <property type="nucleotide sequence ID" value="NZ_CP071250.1"/>
</dbReference>
<keyword evidence="6 8" id="KW-1133">Transmembrane helix</keyword>
<gene>
    <name evidence="9" type="ORF">J0J70_03365</name>
</gene>
<evidence type="ECO:0000256" key="7">
    <source>
        <dbReference type="ARBA" id="ARBA00023136"/>
    </source>
</evidence>
<reference evidence="9" key="1">
    <citation type="submission" date="2021-03" db="EMBL/GenBank/DDBJ databases">
        <title>Comparative Genomics and Metabolomics in the genus Turicibacter.</title>
        <authorList>
            <person name="Maki J."/>
            <person name="Looft T."/>
        </authorList>
    </citation>
    <scope>NUCLEOTIDE SEQUENCE</scope>
    <source>
        <strain evidence="9">ISU324</strain>
    </source>
</reference>
<protein>
    <submittedName>
        <fullName evidence="9">ECF transporter S component</fullName>
    </submittedName>
</protein>
<feature type="transmembrane region" description="Helical" evidence="8">
    <location>
        <begin position="119"/>
        <end position="148"/>
    </location>
</feature>
<sequence length="219" mass="23765">MNNSKNLLSNTKSLVLLGVFIALGAILMLIEIPYPPVPFLKFDLSELIVLLTVEVFGLVPAIIVAAAKSIVNIMLGMSATPMHIGSITAFIASTTMACLYVLVKKYLSGTTVVNKSLRFLLVITGFSSILTLCNYLFITPIYFGGLWFTDIIGWATLESFIPGLPFDLGYGAAIAFVYLPFNAIKGLLVLGIYEMIAPRLLVALQKILKNLKLSPVVSE</sequence>
<feature type="transmembrane region" description="Helical" evidence="8">
    <location>
        <begin position="87"/>
        <end position="107"/>
    </location>
</feature>
<feature type="transmembrane region" description="Helical" evidence="8">
    <location>
        <begin position="168"/>
        <end position="193"/>
    </location>
</feature>
<feature type="transmembrane region" description="Helical" evidence="8">
    <location>
        <begin position="14"/>
        <end position="35"/>
    </location>
</feature>
<dbReference type="PANTHER" id="PTHR38438:SF1">
    <property type="entry name" value="RIBOFLAVIN TRANSPORTER RIBU"/>
    <property type="match status" value="1"/>
</dbReference>
<evidence type="ECO:0000256" key="1">
    <source>
        <dbReference type="ARBA" id="ARBA00004651"/>
    </source>
</evidence>
<evidence type="ECO:0000256" key="4">
    <source>
        <dbReference type="ARBA" id="ARBA00022475"/>
    </source>
</evidence>
<evidence type="ECO:0000256" key="8">
    <source>
        <dbReference type="SAM" id="Phobius"/>
    </source>
</evidence>
<dbReference type="InterPro" id="IPR024529">
    <property type="entry name" value="ECF_trnsprt_substrate-spec"/>
</dbReference>
<evidence type="ECO:0000256" key="2">
    <source>
        <dbReference type="ARBA" id="ARBA00005540"/>
    </source>
</evidence>
<evidence type="ECO:0000256" key="5">
    <source>
        <dbReference type="ARBA" id="ARBA00022692"/>
    </source>
</evidence>
<keyword evidence="7 8" id="KW-0472">Membrane</keyword>
<dbReference type="AlphaFoldDB" id="A0A9Q9FFW6"/>
<comment type="subcellular location">
    <subcellularLocation>
        <location evidence="1">Cell membrane</location>
        <topology evidence="1">Multi-pass membrane protein</topology>
    </subcellularLocation>
</comment>
<dbReference type="GO" id="GO:0032217">
    <property type="term" value="F:riboflavin transmembrane transporter activity"/>
    <property type="evidence" value="ECO:0007669"/>
    <property type="project" value="InterPro"/>
</dbReference>
<keyword evidence="3" id="KW-0813">Transport</keyword>
<comment type="similarity">
    <text evidence="2">Belongs to the prokaryotic riboflavin transporter (P-RFT) (TC 2.A.87) family.</text>
</comment>
<dbReference type="Proteomes" id="UP001058072">
    <property type="component" value="Chromosome"/>
</dbReference>
<evidence type="ECO:0000256" key="6">
    <source>
        <dbReference type="ARBA" id="ARBA00022989"/>
    </source>
</evidence>
<dbReference type="EMBL" id="CP071250">
    <property type="protein sequence ID" value="UUF09057.1"/>
    <property type="molecule type" value="Genomic_DNA"/>
</dbReference>
<feature type="transmembrane region" description="Helical" evidence="8">
    <location>
        <begin position="47"/>
        <end position="67"/>
    </location>
</feature>
<dbReference type="Pfam" id="PF12822">
    <property type="entry name" value="ECF_trnsprt"/>
    <property type="match status" value="1"/>
</dbReference>
<evidence type="ECO:0000256" key="3">
    <source>
        <dbReference type="ARBA" id="ARBA00022448"/>
    </source>
</evidence>
<accession>A0A9Q9FFW6</accession>
<keyword evidence="5 8" id="KW-0812">Transmembrane</keyword>
<proteinExistence type="inferred from homology"/>
<dbReference type="PANTHER" id="PTHR38438">
    <property type="entry name" value="RIBOFLAVIN TRANSPORTER RIBU"/>
    <property type="match status" value="1"/>
</dbReference>